<organism evidence="3 4">
    <name type="scientific">Segatella salivae F0493</name>
    <dbReference type="NCBI Taxonomy" id="1395125"/>
    <lineage>
        <taxon>Bacteria</taxon>
        <taxon>Pseudomonadati</taxon>
        <taxon>Bacteroidota</taxon>
        <taxon>Bacteroidia</taxon>
        <taxon>Bacteroidales</taxon>
        <taxon>Prevotellaceae</taxon>
        <taxon>Segatella</taxon>
    </lineage>
</organism>
<feature type="domain" description="WCX" evidence="2">
    <location>
        <begin position="219"/>
        <end position="294"/>
    </location>
</feature>
<name>U2M9I3_9BACT</name>
<dbReference type="PROSITE" id="PS52050">
    <property type="entry name" value="WYL"/>
    <property type="match status" value="1"/>
</dbReference>
<protein>
    <submittedName>
        <fullName evidence="3">WYL domain protein</fullName>
    </submittedName>
</protein>
<evidence type="ECO:0000313" key="4">
    <source>
        <dbReference type="Proteomes" id="UP000017023"/>
    </source>
</evidence>
<accession>U2M9I3</accession>
<dbReference type="PANTHER" id="PTHR34580">
    <property type="match status" value="1"/>
</dbReference>
<dbReference type="Pfam" id="PF13280">
    <property type="entry name" value="WYL"/>
    <property type="match status" value="1"/>
</dbReference>
<sequence length="299" mass="35600">MSLIQKYIWVVKTIHRAGRITLKKLNEKWRNNVDLSRGEDLPRQTFDRWKGGILDMFGIVIECEAKGGHHYYIANPSVMDRGELRTWLLDTYGTAEALSNNLAIHDRILTEDIPSSQDFLTMVLEAMKENRVLEITHRAFTVNEAKTYLVEPYCVKLSGGRWYMLARSVEKGRLLLYSFDRLEHVRTTEQKFELPRDFVAKDYFADFFGIVIDENVPLQRIVLRADKYHQYYMRTLPMHYSQRELFSCDDYADFELTLRPTYDFYMRLMSWGNMIKVLEPQSLQDELRKWLRKTMEVYE</sequence>
<dbReference type="InterPro" id="IPR057727">
    <property type="entry name" value="WCX_dom"/>
</dbReference>
<dbReference type="InterPro" id="IPR051534">
    <property type="entry name" value="CBASS_pafABC_assoc_protein"/>
</dbReference>
<dbReference type="AlphaFoldDB" id="U2M9I3"/>
<dbReference type="InterPro" id="IPR026881">
    <property type="entry name" value="WYL_dom"/>
</dbReference>
<evidence type="ECO:0000313" key="3">
    <source>
        <dbReference type="EMBL" id="ERJ98374.1"/>
    </source>
</evidence>
<dbReference type="Pfam" id="PF25583">
    <property type="entry name" value="WCX"/>
    <property type="match status" value="1"/>
</dbReference>
<evidence type="ECO:0000259" key="2">
    <source>
        <dbReference type="Pfam" id="PF25583"/>
    </source>
</evidence>
<dbReference type="EMBL" id="AWGW01000030">
    <property type="protein sequence ID" value="ERJ98374.1"/>
    <property type="molecule type" value="Genomic_DNA"/>
</dbReference>
<feature type="domain" description="WYL" evidence="1">
    <location>
        <begin position="119"/>
        <end position="186"/>
    </location>
</feature>
<evidence type="ECO:0000259" key="1">
    <source>
        <dbReference type="Pfam" id="PF13280"/>
    </source>
</evidence>
<comment type="caution">
    <text evidence="3">The sequence shown here is derived from an EMBL/GenBank/DDBJ whole genome shotgun (WGS) entry which is preliminary data.</text>
</comment>
<gene>
    <name evidence="3" type="ORF">HMPREF9145_1118</name>
</gene>
<dbReference type="Proteomes" id="UP000017023">
    <property type="component" value="Unassembled WGS sequence"/>
</dbReference>
<dbReference type="PANTHER" id="PTHR34580:SF9">
    <property type="entry name" value="SLL5097 PROTEIN"/>
    <property type="match status" value="1"/>
</dbReference>
<proteinExistence type="predicted"/>
<dbReference type="PATRIC" id="fig|1395125.3.peg.2444"/>
<reference evidence="3 4" key="1">
    <citation type="submission" date="2013-08" db="EMBL/GenBank/DDBJ databases">
        <authorList>
            <person name="Durkin A.S."/>
            <person name="Haft D.R."/>
            <person name="McCorrison J."/>
            <person name="Torralba M."/>
            <person name="Gillis M."/>
            <person name="Haft D.H."/>
            <person name="Methe B."/>
            <person name="Sutton G."/>
            <person name="Nelson K.E."/>
        </authorList>
    </citation>
    <scope>NUCLEOTIDE SEQUENCE [LARGE SCALE GENOMIC DNA]</scope>
    <source>
        <strain evidence="3 4">F0493</strain>
    </source>
</reference>